<protein>
    <recommendedName>
        <fullName evidence="2">DUF418 domain-containing protein</fullName>
    </recommendedName>
</protein>
<feature type="transmembrane region" description="Helical" evidence="1">
    <location>
        <begin position="21"/>
        <end position="43"/>
    </location>
</feature>
<feature type="transmembrane region" description="Helical" evidence="1">
    <location>
        <begin position="49"/>
        <end position="67"/>
    </location>
</feature>
<name>A0A1L7CU14_9CORY</name>
<organism evidence="3 4">
    <name type="scientific">Corynebacterium frankenforstense DSM 45800</name>
    <dbReference type="NCBI Taxonomy" id="1437875"/>
    <lineage>
        <taxon>Bacteria</taxon>
        <taxon>Bacillati</taxon>
        <taxon>Actinomycetota</taxon>
        <taxon>Actinomycetes</taxon>
        <taxon>Mycobacteriales</taxon>
        <taxon>Corynebacteriaceae</taxon>
        <taxon>Corynebacterium</taxon>
    </lineage>
</organism>
<keyword evidence="1" id="KW-0812">Transmembrane</keyword>
<dbReference type="Proteomes" id="UP000185434">
    <property type="component" value="Chromosome"/>
</dbReference>
<feature type="domain" description="DUF418" evidence="2">
    <location>
        <begin position="118"/>
        <end position="178"/>
    </location>
</feature>
<feature type="transmembrane region" description="Helical" evidence="1">
    <location>
        <begin position="156"/>
        <end position="176"/>
    </location>
</feature>
<evidence type="ECO:0000313" key="4">
    <source>
        <dbReference type="Proteomes" id="UP000185434"/>
    </source>
</evidence>
<dbReference type="InterPro" id="IPR007349">
    <property type="entry name" value="DUF418"/>
</dbReference>
<keyword evidence="1" id="KW-0472">Membrane</keyword>
<evidence type="ECO:0000256" key="1">
    <source>
        <dbReference type="SAM" id="Phobius"/>
    </source>
</evidence>
<gene>
    <name evidence="3" type="ORF">CFRA_08935</name>
</gene>
<feature type="transmembrane region" description="Helical" evidence="1">
    <location>
        <begin position="253"/>
        <end position="271"/>
    </location>
</feature>
<keyword evidence="1" id="KW-1133">Transmembrane helix</keyword>
<evidence type="ECO:0000259" key="2">
    <source>
        <dbReference type="Pfam" id="PF04235"/>
    </source>
</evidence>
<sequence>MLVPVGAIYVLLGPLTRWRTWTLALAFVGLVLFSGLAAVVTGFTGGYPPLAWLAYGVFGMLLHRVFFAAREWAVGTALLGAALGAAGLVHRHLAGAGVPGTATNPGTGVAAAFLSPVGHSGGVLDVLYSCGVAAALTGLCLWVCHAPTPRRAVFPLRAVGTMALTVYVLHVVTATVPLSGVLDGPEAADAVPYSSTPSSPYGDKDFDEFREEVAGLDDWQDWTAYESRLFEDAYTEQTGQTPGEIAVPEDGGHPWWLAGSVLAAVVLCPLWRRRFERGPLEALLRRTIDRIAAEDLPARPGRRTSDAR</sequence>
<feature type="transmembrane region" description="Helical" evidence="1">
    <location>
        <begin position="72"/>
        <end position="90"/>
    </location>
</feature>
<keyword evidence="4" id="KW-1185">Reference proteome</keyword>
<dbReference type="KEGG" id="cfk:CFRA_08935"/>
<accession>A0A1L7CU14</accession>
<dbReference type="EMBL" id="CP009247">
    <property type="protein sequence ID" value="APT89353.1"/>
    <property type="molecule type" value="Genomic_DNA"/>
</dbReference>
<proteinExistence type="predicted"/>
<dbReference type="Pfam" id="PF04235">
    <property type="entry name" value="DUF418"/>
    <property type="match status" value="1"/>
</dbReference>
<dbReference type="AlphaFoldDB" id="A0A1L7CU14"/>
<feature type="transmembrane region" description="Helical" evidence="1">
    <location>
        <begin position="126"/>
        <end position="144"/>
    </location>
</feature>
<evidence type="ECO:0000313" key="3">
    <source>
        <dbReference type="EMBL" id="APT89353.1"/>
    </source>
</evidence>
<reference evidence="3 4" key="1">
    <citation type="submission" date="2014-08" db="EMBL/GenBank/DDBJ databases">
        <title>Complete genome sequence of Corynebacterium frankenforstense ST18(T) (=DSM 45800(T)), isolated from raw cow milk.</title>
        <authorList>
            <person name="Ruckert C."/>
            <person name="Albersmeier A."/>
            <person name="Winkler A."/>
            <person name="Lipski A."/>
            <person name="Kalinowski J."/>
        </authorList>
    </citation>
    <scope>NUCLEOTIDE SEQUENCE [LARGE SCALE GENOMIC DNA]</scope>
    <source>
        <strain evidence="3 4">ST18</strain>
    </source>
</reference>